<evidence type="ECO:0000313" key="2">
    <source>
        <dbReference type="Proteomes" id="UP001163223"/>
    </source>
</evidence>
<name>A0ACD4NX49_9HYPH</name>
<accession>A0ACD4NX49</accession>
<keyword evidence="2" id="KW-1185">Reference proteome</keyword>
<dbReference type="Proteomes" id="UP001163223">
    <property type="component" value="Chromosome"/>
</dbReference>
<proteinExistence type="predicted"/>
<evidence type="ECO:0000313" key="1">
    <source>
        <dbReference type="EMBL" id="WAJ31299.1"/>
    </source>
</evidence>
<sequence length="655" mass="70560">MDTAYVSSGLTAGIRTIPKEHPEGMASCYCAAPLGRTDVMTEGPRPMTTSNGGAAALAADAERASRSRFLEATLSSIPDFVYAFDRQRRFAYANPAMLALFGLPAAQFLGKTFEDLDYPPELAALLNGHIDRIFEEGVTIEDEVFYRSPTGYAAYFSYLRGPIRGEDGLVELVVGVSRDTSERRAMEEALRTSEARLRAATELVGIGIYSWDPATGALDWDERLRAMWGLPADALVDMAVYEAGIHPDDLPHVREAIAACADPAGDGRYSVEYRVIGRDDGVMRHVATAGRTTFADGRPVGFIGAAMDVTTRRRAEAEIRASEAQFRGFAANSSNLIWIGDPAARAIIYRSSAFERIWGIPAQDAAKDLSEWIKDVHPDDRRQVEHALAIVAAGEVSQFEYRLIRPGDGAIRWLRDTSFPILDDSGAVTRIGGIIEDLTQEDLRHVYVVSSEPTEARKLASVVRGMGFRARIFESAAAFLDMAAVLAPGCVVVDLRAGKDEGLSIPRELKARVIALPTVALDAADADLSTAIAAMKAGAVDYVIFEDEATLPSALASAISECQGVARAPARDEGATARIARLTPRERDVLVGLVDGGTNKVIAQKLGISPRTVELHRAQVMNRLDAASLTELLQVALAAGIAPSLGESKGKRKPT</sequence>
<protein>
    <submittedName>
        <fullName evidence="1">PAS domain S-box protein</fullName>
    </submittedName>
</protein>
<reference evidence="1" key="1">
    <citation type="submission" date="2022-11" db="EMBL/GenBank/DDBJ databases">
        <title>beta-Carotene-producing bacterium, Jeongeuplla avenae sp. nov., alleviates the salt stress of Arabidopsis seedlings.</title>
        <authorList>
            <person name="Jiang L."/>
            <person name="Lee J."/>
        </authorList>
    </citation>
    <scope>NUCLEOTIDE SEQUENCE</scope>
    <source>
        <strain evidence="1">DY_R2A_6</strain>
    </source>
</reference>
<dbReference type="EMBL" id="CP113520">
    <property type="protein sequence ID" value="WAJ31299.1"/>
    <property type="molecule type" value="Genomic_DNA"/>
</dbReference>
<organism evidence="1 2">
    <name type="scientific">Antarcticirhabdus aurantiaca</name>
    <dbReference type="NCBI Taxonomy" id="2606717"/>
    <lineage>
        <taxon>Bacteria</taxon>
        <taxon>Pseudomonadati</taxon>
        <taxon>Pseudomonadota</taxon>
        <taxon>Alphaproteobacteria</taxon>
        <taxon>Hyphomicrobiales</taxon>
        <taxon>Aurantimonadaceae</taxon>
        <taxon>Antarcticirhabdus</taxon>
    </lineage>
</organism>
<gene>
    <name evidence="1" type="ORF">OXU80_14310</name>
</gene>